<gene>
    <name evidence="2" type="ordered locus">Hqrw_1153</name>
</gene>
<evidence type="ECO:0000256" key="1">
    <source>
        <dbReference type="SAM" id="Phobius"/>
    </source>
</evidence>
<reference evidence="2 3" key="1">
    <citation type="journal article" date="2011" name="PLoS ONE">
        <title>Haloquadratum walsbyi: limited diversity in a global pond.</title>
        <authorList>
            <person name="Dyall-Smith M."/>
            <person name="Pfeiffer F."/>
            <person name="Klee K."/>
            <person name="Palm P."/>
            <person name="Gross K."/>
            <person name="Schuster S.C."/>
            <person name="Rampp M."/>
            <person name="Oesterhelt D."/>
        </authorList>
    </citation>
    <scope>NUCLEOTIDE SEQUENCE [LARGE SCALE GENOMIC DNA]</scope>
    <source>
        <strain evidence="3">DSM 16854 / JCM 12705 / C23</strain>
    </source>
</reference>
<protein>
    <submittedName>
        <fullName evidence="2">Uncharacterized protein</fullName>
    </submittedName>
</protein>
<dbReference type="AlphaFoldDB" id="G0LGA2"/>
<dbReference type="HOGENOM" id="CLU_085259_0_0_2"/>
<proteinExistence type="predicted"/>
<dbReference type="Proteomes" id="UP000007954">
    <property type="component" value="Chromosome"/>
</dbReference>
<organism evidence="2 3">
    <name type="scientific">Haloquadratum walsbyi (strain DSM 16854 / JCM 12705 / C23)</name>
    <dbReference type="NCBI Taxonomy" id="768065"/>
    <lineage>
        <taxon>Archaea</taxon>
        <taxon>Methanobacteriati</taxon>
        <taxon>Methanobacteriota</taxon>
        <taxon>Stenosarchaea group</taxon>
        <taxon>Halobacteria</taxon>
        <taxon>Halobacteriales</taxon>
        <taxon>Haloferacaceae</taxon>
        <taxon>Haloquadratum</taxon>
    </lineage>
</organism>
<dbReference type="OrthoDB" id="214459at2157"/>
<dbReference type="GeneID" id="12445772"/>
<evidence type="ECO:0000313" key="3">
    <source>
        <dbReference type="Proteomes" id="UP000007954"/>
    </source>
</evidence>
<name>G0LGA2_HALWC</name>
<feature type="transmembrane region" description="Helical" evidence="1">
    <location>
        <begin position="259"/>
        <end position="279"/>
    </location>
</feature>
<keyword evidence="1" id="KW-1133">Transmembrane helix</keyword>
<accession>G0LGA2</accession>
<sequence length="283" mass="31111">MQRRAAAVYVALFIIVGAGAYSLIATAEAPHVEFEDPTYELSSSDQFELGGQTYTVASISTMEQGGDHGGTATTVTQGAIQYTNESAQYAASFENNSTQTVDQQQWQVLVDRNGDDPTRLTFRESINQTAILEADPNVSTETVTQDSEEYVVRNGNELIPAAEYFPEPETQSYAEGDTLAYQGNTTTIKTVTNESIQLVWTAPRTNTIDVGHNDNITVGDETYLAHFPSDSTLQLTQNFESYQQQKAAMERYQTQKNGLWGVSIASGLTVVFLIGFAYLPSRY</sequence>
<dbReference type="RefSeq" id="WP_014555054.1">
    <property type="nucleotide sequence ID" value="NC_017459.1"/>
</dbReference>
<evidence type="ECO:0000313" key="2">
    <source>
        <dbReference type="EMBL" id="CCC39122.1"/>
    </source>
</evidence>
<dbReference type="KEGG" id="hwc:Hqrw_1153"/>
<keyword evidence="1" id="KW-0812">Transmembrane</keyword>
<keyword evidence="1" id="KW-0472">Membrane</keyword>
<dbReference type="EMBL" id="FR746099">
    <property type="protein sequence ID" value="CCC39122.1"/>
    <property type="molecule type" value="Genomic_DNA"/>
</dbReference>